<organism evidence="11 12">
    <name type="scientific">Bradyrhizobium centrolobii</name>
    <dbReference type="NCBI Taxonomy" id="1505087"/>
    <lineage>
        <taxon>Bacteria</taxon>
        <taxon>Pseudomonadati</taxon>
        <taxon>Pseudomonadota</taxon>
        <taxon>Alphaproteobacteria</taxon>
        <taxon>Hyphomicrobiales</taxon>
        <taxon>Nitrobacteraceae</taxon>
        <taxon>Bradyrhizobium</taxon>
    </lineage>
</organism>
<dbReference type="InterPro" id="IPR017512">
    <property type="entry name" value="PQQ_MeOH/EtOH_DH"/>
</dbReference>
<dbReference type="OrthoDB" id="9794322at2"/>
<dbReference type="Proteomes" id="UP000076959">
    <property type="component" value="Unassembled WGS sequence"/>
</dbReference>
<keyword evidence="12" id="KW-1185">Reference proteome</keyword>
<feature type="binding site" evidence="7">
    <location>
        <position position="253"/>
    </location>
    <ligand>
        <name>Ca(2+)</name>
        <dbReference type="ChEBI" id="CHEBI:29108"/>
    </ligand>
</feature>
<evidence type="ECO:0000256" key="4">
    <source>
        <dbReference type="ARBA" id="ARBA00023002"/>
    </source>
</evidence>
<dbReference type="GO" id="GO:0005509">
    <property type="term" value="F:calcium ion binding"/>
    <property type="evidence" value="ECO:0007669"/>
    <property type="project" value="InterPro"/>
</dbReference>
<dbReference type="SMART" id="SM00564">
    <property type="entry name" value="PQQ"/>
    <property type="match status" value="5"/>
</dbReference>
<dbReference type="GO" id="GO:0016614">
    <property type="term" value="F:oxidoreductase activity, acting on CH-OH group of donors"/>
    <property type="evidence" value="ECO:0007669"/>
    <property type="project" value="InterPro"/>
</dbReference>
<feature type="active site" description="Proton acceptor" evidence="5">
    <location>
        <position position="303"/>
    </location>
</feature>
<evidence type="ECO:0000256" key="3">
    <source>
        <dbReference type="ARBA" id="ARBA00022891"/>
    </source>
</evidence>
<feature type="binding site" evidence="6">
    <location>
        <begin position="392"/>
        <end position="393"/>
    </location>
    <ligand>
        <name>pyrroloquinoline quinone</name>
        <dbReference type="ChEBI" id="CHEBI:58442"/>
    </ligand>
</feature>
<feature type="domain" description="Pyrrolo-quinoline quinone repeat" evidence="10">
    <location>
        <begin position="464"/>
        <end position="524"/>
    </location>
</feature>
<dbReference type="PANTHER" id="PTHR32303">
    <property type="entry name" value="QUINOPROTEIN ALCOHOL DEHYDROGENASE (CYTOCHROME C)"/>
    <property type="match status" value="1"/>
</dbReference>
<dbReference type="InterPro" id="IPR018391">
    <property type="entry name" value="PQQ_b-propeller_rpt"/>
</dbReference>
<feature type="binding site" evidence="7">
    <location>
        <position position="187"/>
    </location>
    <ligand>
        <name>Ca(2+)</name>
        <dbReference type="ChEBI" id="CHEBI:29108"/>
    </ligand>
</feature>
<dbReference type="GO" id="GO:0016020">
    <property type="term" value="C:membrane"/>
    <property type="evidence" value="ECO:0007669"/>
    <property type="project" value="InterPro"/>
</dbReference>
<evidence type="ECO:0000256" key="9">
    <source>
        <dbReference type="SAM" id="SignalP"/>
    </source>
</evidence>
<keyword evidence="7" id="KW-0106">Calcium</keyword>
<reference evidence="11 12" key="1">
    <citation type="submission" date="2016-03" db="EMBL/GenBank/DDBJ databases">
        <title>Draft Genome Sequence of the Strain BR 10245 (Bradyrhizobium sp.) isolated from nodules of Centrolobium paraense.</title>
        <authorList>
            <person name="Simoes-Araujo J.L.Sr."/>
            <person name="Barauna A.C."/>
            <person name="Silva K."/>
            <person name="Zilli J.E."/>
        </authorList>
    </citation>
    <scope>NUCLEOTIDE SEQUENCE [LARGE SCALE GENOMIC DNA]</scope>
    <source>
        <strain evidence="11 12">BR 10245</strain>
    </source>
</reference>
<keyword evidence="2 7" id="KW-0479">Metal-binding</keyword>
<feature type="binding site" evidence="6">
    <location>
        <position position="71"/>
    </location>
    <ligand>
        <name>pyrroloquinoline quinone</name>
        <dbReference type="ChEBI" id="CHEBI:58442"/>
    </ligand>
</feature>
<comment type="caution">
    <text evidence="11">The sequence shown here is derived from an EMBL/GenBank/DDBJ whole genome shotgun (WGS) entry which is preliminary data.</text>
</comment>
<evidence type="ECO:0000313" key="11">
    <source>
        <dbReference type="EMBL" id="OAE99622.1"/>
    </source>
</evidence>
<dbReference type="PANTHER" id="PTHR32303:SF20">
    <property type="entry name" value="QUINOPROTEIN ETHANOL DEHYDROGENASE"/>
    <property type="match status" value="1"/>
</dbReference>
<evidence type="ECO:0000256" key="1">
    <source>
        <dbReference type="ARBA" id="ARBA00008156"/>
    </source>
</evidence>
<feature type="chain" id="PRO_5008054394" evidence="9">
    <location>
        <begin position="23"/>
        <end position="562"/>
    </location>
</feature>
<dbReference type="Pfam" id="PF01011">
    <property type="entry name" value="PQQ"/>
    <property type="match status" value="2"/>
</dbReference>
<feature type="signal peptide" evidence="9">
    <location>
        <begin position="1"/>
        <end position="22"/>
    </location>
</feature>
<evidence type="ECO:0000259" key="10">
    <source>
        <dbReference type="Pfam" id="PF01011"/>
    </source>
</evidence>
<feature type="disulfide bond" evidence="8">
    <location>
        <begin position="119"/>
        <end position="120"/>
    </location>
</feature>
<comment type="cofactor">
    <cofactor evidence="6">
        <name>pyrroloquinoline quinone</name>
        <dbReference type="ChEBI" id="CHEBI:58442"/>
    </cofactor>
    <text evidence="6">Binds 1 PQQ group per subunit.</text>
</comment>
<evidence type="ECO:0000313" key="12">
    <source>
        <dbReference type="Proteomes" id="UP000076959"/>
    </source>
</evidence>
<evidence type="ECO:0000256" key="7">
    <source>
        <dbReference type="PIRSR" id="PIRSR617512-3"/>
    </source>
</evidence>
<dbReference type="InterPro" id="IPR002372">
    <property type="entry name" value="PQQ_rpt_dom"/>
</dbReference>
<gene>
    <name evidence="11" type="ORF">AYJ54_32510</name>
</gene>
<feature type="domain" description="Pyrrolo-quinoline quinone repeat" evidence="10">
    <location>
        <begin position="30"/>
        <end position="345"/>
    </location>
</feature>
<dbReference type="STRING" id="1505087.AYJ54_32510"/>
<keyword evidence="3 6" id="KW-0634">PQQ</keyword>
<protein>
    <submittedName>
        <fullName evidence="11">Alcohol dehydrogenase</fullName>
    </submittedName>
</protein>
<keyword evidence="8" id="KW-1015">Disulfide bond</keyword>
<keyword evidence="4" id="KW-0560">Oxidoreductase</keyword>
<keyword evidence="9" id="KW-0732">Signal</keyword>
<name>A0A176Y953_9BRAD</name>
<evidence type="ECO:0000256" key="5">
    <source>
        <dbReference type="PIRSR" id="PIRSR617512-1"/>
    </source>
</evidence>
<feature type="binding site" evidence="7">
    <location>
        <position position="303"/>
    </location>
    <ligand>
        <name>Ca(2+)</name>
        <dbReference type="ChEBI" id="CHEBI:29108"/>
    </ligand>
</feature>
<comment type="similarity">
    <text evidence="1">Belongs to the bacterial PQQ dehydrogenase family.</text>
</comment>
<feature type="binding site" evidence="6">
    <location>
        <position position="169"/>
    </location>
    <ligand>
        <name>pyrroloquinoline quinone</name>
        <dbReference type="ChEBI" id="CHEBI:58442"/>
    </ligand>
</feature>
<evidence type="ECO:0000256" key="2">
    <source>
        <dbReference type="ARBA" id="ARBA00022723"/>
    </source>
</evidence>
<dbReference type="NCBIfam" id="TIGR03075">
    <property type="entry name" value="PQQ_enz_alc_DH"/>
    <property type="match status" value="1"/>
</dbReference>
<dbReference type="SUPFAM" id="SSF50998">
    <property type="entry name" value="Quinoprotein alcohol dehydrogenase-like"/>
    <property type="match status" value="1"/>
</dbReference>
<comment type="cofactor">
    <cofactor evidence="7">
        <name>Ca(2+)</name>
        <dbReference type="ChEBI" id="CHEBI:29108"/>
    </cofactor>
    <text evidence="7">Binds 1 Ca(2+) ion per subunit.</text>
</comment>
<evidence type="ECO:0000256" key="6">
    <source>
        <dbReference type="PIRSR" id="PIRSR617512-2"/>
    </source>
</evidence>
<sequence>MSRLSGMLAGSLLALSALPLGAAAESGKSWTIYGGDTANTRFSALTQINRGNVSKLRVAWVAQLGSLEAQESTPLVVDDTLFVTTSAGPRYVYALNAKDGTPKWKYAPEIPGDVQQTTCCGLDNRGVAYAGGKLFLGRLDAHLVALDASTGKELWKTQVVDYHEGAAITSPPILVKNLVITGYAGGEYGVRGAITAYDQDTGKQVWRTHTVPAAGEPAAETWKNDSWKFGGGAAWLVGSYDPQLNLVYYGASNPSPWGASVRGPDTSDYGKFTNLYTASTLALDADTGKIVWHYQTTPYDTWDYDGVNELVLADLDINGQKTPVGLKADRNGFFYVLNRQTGALISAQPFVMVNWAKEIDLKTGRPVEVPERRPRLDVWAKDICPNLFGGKNWEPMAYNPQTGLVYIPTFNLCMDLVGRKEERKKGAFYLAEEFDLDKPGPGGFMSEMVAWDPISQKRVWGSKEELPFMGGALTTGGGLVFHGNIQGWFKALDAKTGEELWKFNAGSGISQGAITYELDGKQYVAVVSGRLKTPPSFLGHTGERIFASSPEGGALFVFELPD</sequence>
<dbReference type="EMBL" id="LUUB01000118">
    <property type="protein sequence ID" value="OAE99622.1"/>
    <property type="molecule type" value="Genomic_DNA"/>
</dbReference>
<dbReference type="AlphaFoldDB" id="A0A176Y953"/>
<dbReference type="RefSeq" id="WP_063708267.1">
    <property type="nucleotide sequence ID" value="NZ_LUUB01000118.1"/>
</dbReference>
<evidence type="ECO:0000256" key="8">
    <source>
        <dbReference type="PIRSR" id="PIRSR617512-4"/>
    </source>
</evidence>
<accession>A0A176Y953</accession>
<proteinExistence type="inferred from homology"/>
<dbReference type="InterPro" id="IPR011047">
    <property type="entry name" value="Quinoprotein_ADH-like_sf"/>
</dbReference>
<dbReference type="Gene3D" id="2.140.10.10">
    <property type="entry name" value="Quinoprotein alcohol dehydrogenase-like superfamily"/>
    <property type="match status" value="1"/>
</dbReference>
<feature type="binding site" evidence="6">
    <location>
        <position position="125"/>
    </location>
    <ligand>
        <name>pyrroloquinoline quinone</name>
        <dbReference type="ChEBI" id="CHEBI:58442"/>
    </ligand>
</feature>